<dbReference type="Pfam" id="PF13524">
    <property type="entry name" value="Glyco_trans_1_2"/>
    <property type="match status" value="1"/>
</dbReference>
<reference evidence="2 3" key="1">
    <citation type="journal article" date="2016" name="Nat. Commun.">
        <title>Thousands of microbial genomes shed light on interconnected biogeochemical processes in an aquifer system.</title>
        <authorList>
            <person name="Anantharaman K."/>
            <person name="Brown C.T."/>
            <person name="Hug L.A."/>
            <person name="Sharon I."/>
            <person name="Castelle C.J."/>
            <person name="Probst A.J."/>
            <person name="Thomas B.C."/>
            <person name="Singh A."/>
            <person name="Wilkins M.J."/>
            <person name="Karaoz U."/>
            <person name="Brodie E.L."/>
            <person name="Williams K.H."/>
            <person name="Hubbard S.S."/>
            <person name="Banfield J.F."/>
        </authorList>
    </citation>
    <scope>NUCLEOTIDE SEQUENCE [LARGE SCALE GENOMIC DNA]</scope>
</reference>
<comment type="caution">
    <text evidence="2">The sequence shown here is derived from an EMBL/GenBank/DDBJ whole genome shotgun (WGS) entry which is preliminary data.</text>
</comment>
<evidence type="ECO:0000313" key="3">
    <source>
        <dbReference type="Proteomes" id="UP000179047"/>
    </source>
</evidence>
<evidence type="ECO:0000313" key="2">
    <source>
        <dbReference type="EMBL" id="OGN29971.1"/>
    </source>
</evidence>
<dbReference type="Gene3D" id="3.40.50.2000">
    <property type="entry name" value="Glycogen Phosphorylase B"/>
    <property type="match status" value="1"/>
</dbReference>
<dbReference type="InterPro" id="IPR055259">
    <property type="entry name" value="YkvP/CgeB_Glyco_trans-like"/>
</dbReference>
<feature type="domain" description="Spore protein YkvP/CgeB glycosyl transferase-like" evidence="1">
    <location>
        <begin position="181"/>
        <end position="321"/>
    </location>
</feature>
<dbReference type="Proteomes" id="UP000179047">
    <property type="component" value="Unassembled WGS sequence"/>
</dbReference>
<name>A0A1F8GXF2_9BACT</name>
<organism evidence="2 3">
    <name type="scientific">Candidatus Yanofskybacteria bacterium RIFCSPLOWO2_01_FULL_49_25</name>
    <dbReference type="NCBI Taxonomy" id="1802701"/>
    <lineage>
        <taxon>Bacteria</taxon>
        <taxon>Candidatus Yanofskyibacteriota</taxon>
    </lineage>
</organism>
<dbReference type="EMBL" id="MGKP01000001">
    <property type="protein sequence ID" value="OGN29971.1"/>
    <property type="molecule type" value="Genomic_DNA"/>
</dbReference>
<evidence type="ECO:0000259" key="1">
    <source>
        <dbReference type="Pfam" id="PF13524"/>
    </source>
</evidence>
<proteinExistence type="predicted"/>
<sequence length="329" mass="38365">MNILLIGPNMHFVAQMLAVFHTLGVRVSYIDDRRNYIIPFLPRNRLIWRASRRIRWLRRWNDKLLNALIIKRIMRNSFDLVLINKGMTVFPTTLRAIRDRGIITANWFVDNPNVEEYKYWVDSNASLYDFFFTFYDGVSKGIFLPVGVDNSFFENLRVNPASRARYTHKLVFVGAYYPERESLLSAVQDLDLIIYGSKAWGASSLGKLYRGSLMPEQFKAVYECSDICININAHPPVAGVNLKTFEIPMCNGFQLSDYRSGLEKLFEIGKEIAVFHDEKELRIKVEYYLAHPKEREAIREAGRKRVLADHTMMQRIRTLLNTIFPNSYV</sequence>
<gene>
    <name evidence="2" type="ORF">A3A33_01460</name>
</gene>
<dbReference type="STRING" id="1802701.A3A33_01460"/>
<accession>A0A1F8GXF2</accession>
<dbReference type="AlphaFoldDB" id="A0A1F8GXF2"/>
<dbReference type="SUPFAM" id="SSF53756">
    <property type="entry name" value="UDP-Glycosyltransferase/glycogen phosphorylase"/>
    <property type="match status" value="1"/>
</dbReference>
<protein>
    <recommendedName>
        <fullName evidence="1">Spore protein YkvP/CgeB glycosyl transferase-like domain-containing protein</fullName>
    </recommendedName>
</protein>